<keyword evidence="1" id="KW-0472">Membrane</keyword>
<organism evidence="2 3">
    <name type="scientific">Candidatus Magasanikbacteria bacterium RIFOXYD2_FULL_36_9</name>
    <dbReference type="NCBI Taxonomy" id="1798707"/>
    <lineage>
        <taxon>Bacteria</taxon>
        <taxon>Candidatus Magasanikiibacteriota</taxon>
    </lineage>
</organism>
<comment type="caution">
    <text evidence="2">The sequence shown here is derived from an EMBL/GenBank/DDBJ whole genome shotgun (WGS) entry which is preliminary data.</text>
</comment>
<evidence type="ECO:0000256" key="1">
    <source>
        <dbReference type="SAM" id="Phobius"/>
    </source>
</evidence>
<dbReference type="EMBL" id="MFRC01000034">
    <property type="protein sequence ID" value="OGH89638.1"/>
    <property type="molecule type" value="Genomic_DNA"/>
</dbReference>
<evidence type="ECO:0000313" key="2">
    <source>
        <dbReference type="EMBL" id="OGH89638.1"/>
    </source>
</evidence>
<dbReference type="AlphaFoldDB" id="A0A1F6P0J3"/>
<proteinExistence type="predicted"/>
<accession>A0A1F6P0J3</accession>
<evidence type="ECO:0000313" key="3">
    <source>
        <dbReference type="Proteomes" id="UP000178490"/>
    </source>
</evidence>
<gene>
    <name evidence="2" type="ORF">A2537_00535</name>
</gene>
<reference evidence="2 3" key="1">
    <citation type="journal article" date="2016" name="Nat. Commun.">
        <title>Thousands of microbial genomes shed light on interconnected biogeochemical processes in an aquifer system.</title>
        <authorList>
            <person name="Anantharaman K."/>
            <person name="Brown C.T."/>
            <person name="Hug L.A."/>
            <person name="Sharon I."/>
            <person name="Castelle C.J."/>
            <person name="Probst A.J."/>
            <person name="Thomas B.C."/>
            <person name="Singh A."/>
            <person name="Wilkins M.J."/>
            <person name="Karaoz U."/>
            <person name="Brodie E.L."/>
            <person name="Williams K.H."/>
            <person name="Hubbard S.S."/>
            <person name="Banfield J.F."/>
        </authorList>
    </citation>
    <scope>NUCLEOTIDE SEQUENCE [LARGE SCALE GENOMIC DNA]</scope>
</reference>
<keyword evidence="1" id="KW-1133">Transmembrane helix</keyword>
<name>A0A1F6P0J3_9BACT</name>
<sequence length="173" mass="19924">MWINKNMLNNPINIQISASAVAWYGAIIATAGAFVSIYNAWRDRSKIKIKYNANNYIAGKVPAGYSLGKKYIIISVYNIGRRPIKMGNISLKLVDQNKFCLISDSLMNSYNQNRVLTEENPETMYLLEADGIDFCKVEYVLAYDGVGRKYKKYTHLLPTFWKIWFKLTHYGKK</sequence>
<feature type="transmembrane region" description="Helical" evidence="1">
    <location>
        <begin position="20"/>
        <end position="41"/>
    </location>
</feature>
<keyword evidence="1" id="KW-0812">Transmembrane</keyword>
<dbReference type="Proteomes" id="UP000178490">
    <property type="component" value="Unassembled WGS sequence"/>
</dbReference>
<protein>
    <submittedName>
        <fullName evidence="2">Uncharacterized protein</fullName>
    </submittedName>
</protein>